<evidence type="ECO:0000313" key="1">
    <source>
        <dbReference type="EMBL" id="NGP16577.1"/>
    </source>
</evidence>
<dbReference type="RefSeq" id="WP_164532828.1">
    <property type="nucleotide sequence ID" value="NZ_JAALFG010000001.1"/>
</dbReference>
<proteinExistence type="predicted"/>
<gene>
    <name evidence="1" type="ORF">G5575_01735</name>
</gene>
<keyword evidence="2" id="KW-1185">Reference proteome</keyword>
<organism evidence="1 2">
    <name type="scientific">Devosia aurantiaca</name>
    <dbReference type="NCBI Taxonomy" id="2714858"/>
    <lineage>
        <taxon>Bacteria</taxon>
        <taxon>Pseudomonadati</taxon>
        <taxon>Pseudomonadota</taxon>
        <taxon>Alphaproteobacteria</taxon>
        <taxon>Hyphomicrobiales</taxon>
        <taxon>Devosiaceae</taxon>
        <taxon>Devosia</taxon>
    </lineage>
</organism>
<comment type="caution">
    <text evidence="1">The sequence shown here is derived from an EMBL/GenBank/DDBJ whole genome shotgun (WGS) entry which is preliminary data.</text>
</comment>
<name>A0A6M1S9U2_9HYPH</name>
<dbReference type="EMBL" id="JAALFG010000001">
    <property type="protein sequence ID" value="NGP16577.1"/>
    <property type="molecule type" value="Genomic_DNA"/>
</dbReference>
<reference evidence="1 2" key="1">
    <citation type="submission" date="2020-02" db="EMBL/GenBank/DDBJ databases">
        <authorList>
            <person name="Khan S.A."/>
            <person name="Jeon C.O."/>
            <person name="Chun B.H."/>
        </authorList>
    </citation>
    <scope>NUCLEOTIDE SEQUENCE [LARGE SCALE GENOMIC DNA]</scope>
    <source>
        <strain evidence="1 2">H239</strain>
    </source>
</reference>
<reference evidence="1 2" key="2">
    <citation type="submission" date="2020-03" db="EMBL/GenBank/DDBJ databases">
        <title>Devosia chinhatensis sp. nov., isolated from a hexachlorocyclohexane (HCH) dump site in India.</title>
        <authorList>
            <person name="Kumar M."/>
            <person name="Lal R."/>
        </authorList>
    </citation>
    <scope>NUCLEOTIDE SEQUENCE [LARGE SCALE GENOMIC DNA]</scope>
    <source>
        <strain evidence="1 2">H239</strain>
    </source>
</reference>
<evidence type="ECO:0000313" key="2">
    <source>
        <dbReference type="Proteomes" id="UP000474802"/>
    </source>
</evidence>
<protein>
    <submittedName>
        <fullName evidence="1">Uncharacterized protein</fullName>
    </submittedName>
</protein>
<accession>A0A6M1S9U2</accession>
<dbReference type="AlphaFoldDB" id="A0A6M1S9U2"/>
<sequence>MAGSLSDVNIGKDATDCQAAFNAGTIALAETAPSTGTGANSAMLTAIANRIDFGDDSGDYPKDGECDDPDFVGSAMAAEPMDNNRLGDATDCRTAFLAGTVSLKGSAAQPVGFDYGSDTSAYANDGECDDWRFTGSSMSKKLFSEDVMADATDCRTLEQAGAISIKRVYQPDYASNGPYDSSGIDFGDNSSTYANDNLCDDPRFEGPGTAVTLLDGDRLADADDCRTAYEAGTVDLREGQG</sequence>
<dbReference type="Proteomes" id="UP000474802">
    <property type="component" value="Unassembled WGS sequence"/>
</dbReference>